<dbReference type="OrthoDB" id="6359008at2759"/>
<dbReference type="SUPFAM" id="SSF48239">
    <property type="entry name" value="Terpenoid cyclases/Protein prenyltransferases"/>
    <property type="match status" value="1"/>
</dbReference>
<dbReference type="SUPFAM" id="SSF49410">
    <property type="entry name" value="Alpha-macroglobulin receptor domain"/>
    <property type="match status" value="1"/>
</dbReference>
<evidence type="ECO:0000256" key="1">
    <source>
        <dbReference type="ARBA" id="ARBA00004613"/>
    </source>
</evidence>
<sequence>MWKIVAHYQGDEKSAVTREFQVKKFVLPSFDVSIQPEKNYFLVDQEQFKFTIRALYSYGQTVDGAFHCRFGLKEDVSEGEKEAGKAETVFIRGLEQMGSVKDGNAEVTLERRQILDLLGGSKADPIDLRQLAQNGARFYIAATVTDINSGELQEAELVIPIVTHRYSVDLSRTRSHFIPTVPFQVQVMVQLPNGSPAPEVPVEIQNPGPGHESYKGKTDADGAINNAFFSLAENAPNAKITVKVDGHQYDMTAYPASSPSKNFLYMSINTKVLSPGEGASVDFKTVGGDPVDGNIYYLILSRGVLRTSGKVSAGKLATANLFISSDFTPFFRLIGYYYSQAGDIIADSLWVDVKDECEGKISLSFKRENYPGSKASLDIDLHGQKAKVALLAVDKAIYALNAHNKLTPKQVFSSMRSYDLGCAYTGGEDTAAVFNNAGLTFISHSTTSKSRMRKGFGCETGFRRQRRSLNLQQLMLSKVSTYKDEKLQKCCQDGITLVPMRLSCDDRARRVSRAGKDQACVTAFLDCCREGMKQREIKMQQEAAKGLGRTVDRGAMEDFFDANVGSIRRFFQTSFEFREIDVNGRRTHEVILPDSITNWEIQTVSLSQSHGFCVLEPDDLRVFKKVFISLRLPYSVKRYEQLFITAVIYNYGDEIRELSVHMKPVEGLCSPGSASSFSHLNVTVSAGSAQTVTFSAVPMETGKIPISLLLYDKKEEMGLDAIEKNLLVVTEGVEKRLEMSYFLNIDGKSAKSFEIDGEFPNSTVPDSGTNMFVKVEGEVFGQSALLPLLSPSGVEGLLRAPYGCAEQTMIMMSPTTMALRYLDHSQGWKELSPGTRDKALSHIEAAYSRILTYKKEDASYGAWLERPASNWLTALVVKVMSLVLDRQVDGARERGREVRFVSEDEIYSSVTYLISQQKEGAFTDPNPVIHREMQGGVGGVEGDVSLTAFTTIAMHHSLPFLSEERKKTVESSISASVDFLLARLGSLERPYAVAITAYCLSLCQEERSIALSAWNRLKDLATEEGECRMWRSRDDLRLAHEAQSHIVPPPSAITVETTANALLTALANKDMEWADSAVCWLTKQENYGGGFKSTQDTIVALEALTQYALSKPSSAISKLDLEFTTPGRNHRETLAMNAPGEKVETELKRLLGGKINVQARGEGKAKMKVVMAYHALEPKDTCQMLSISVTVEGKVEYTAQVLEDYDYVDYNEEGDRREEVEDRGIPRSEIEWFDARSRRRRDTHESLKTAVDYVVCVSHDLSRNLSGMAIADITLLSGFEAQTEDLDKLKELSDRYISHYETREGRVLLYFDEVPDGKECIKFGAVQKVPIGLLQPAPASFYDYYEPDRRCTVFYSAPQRSRMVTTLCSGDVCQCAEKPCHKEKMTFQMVNKKRITKKTRLDFACYFPTVEYGYTVKIDSVSEKSNFELYHATVTDVLRATGDENVAHGSVRVFAKRRQCKGTLEMDKAYLIMGKDGTTTDTDGQMQYLLDSSSWVEKLPSDEQCKASRYKAPCRDLNTFLSQYQIDGCTQ</sequence>
<dbReference type="GO" id="GO:0006956">
    <property type="term" value="P:complement activation"/>
    <property type="evidence" value="ECO:0007669"/>
    <property type="project" value="TreeGrafter"/>
</dbReference>
<dbReference type="InterPro" id="IPR001599">
    <property type="entry name" value="Macroglobln_a2"/>
</dbReference>
<name>A0A8T3CTX9_9TELE</name>
<dbReference type="SMART" id="SM00643">
    <property type="entry name" value="C345C"/>
    <property type="match status" value="1"/>
</dbReference>
<dbReference type="InterPro" id="IPR050473">
    <property type="entry name" value="A2M/Complement_sys"/>
</dbReference>
<evidence type="ECO:0000256" key="3">
    <source>
        <dbReference type="ARBA" id="ARBA00022966"/>
    </source>
</evidence>
<dbReference type="InterPro" id="IPR019742">
    <property type="entry name" value="MacrogloblnA2_CS"/>
</dbReference>
<dbReference type="GO" id="GO:0004866">
    <property type="term" value="F:endopeptidase inhibitor activity"/>
    <property type="evidence" value="ECO:0007669"/>
    <property type="project" value="InterPro"/>
</dbReference>
<dbReference type="InterPro" id="IPR013783">
    <property type="entry name" value="Ig-like_fold"/>
</dbReference>
<dbReference type="EMBL" id="JAERUA010000020">
    <property type="protein sequence ID" value="KAI1886085.1"/>
    <property type="molecule type" value="Genomic_DNA"/>
</dbReference>
<dbReference type="Gene3D" id="2.20.130.20">
    <property type="match status" value="1"/>
</dbReference>
<dbReference type="Gene3D" id="2.60.40.690">
    <property type="entry name" value="Alpha-macroglobulin, receptor-binding domain"/>
    <property type="match status" value="1"/>
</dbReference>
<dbReference type="InterPro" id="IPR036595">
    <property type="entry name" value="A-macroglobulin_rcpt-bd_sf"/>
</dbReference>
<accession>A0A8T3CTX9</accession>
<dbReference type="InterPro" id="IPR011626">
    <property type="entry name" value="Alpha-macroglobulin_TED"/>
</dbReference>
<dbReference type="InterPro" id="IPR047565">
    <property type="entry name" value="Alpha-macroglob_thiol-ester_cl"/>
</dbReference>
<dbReference type="Gene3D" id="2.60.40.10">
    <property type="entry name" value="Immunoglobulins"/>
    <property type="match status" value="2"/>
</dbReference>
<evidence type="ECO:0000313" key="8">
    <source>
        <dbReference type="Proteomes" id="UP000829720"/>
    </source>
</evidence>
<dbReference type="Pfam" id="PF01759">
    <property type="entry name" value="NTR"/>
    <property type="match status" value="1"/>
</dbReference>
<dbReference type="Gene3D" id="1.50.10.20">
    <property type="match status" value="1"/>
</dbReference>
<dbReference type="InterPro" id="IPR008993">
    <property type="entry name" value="TIMP-like_OB-fold"/>
</dbReference>
<dbReference type="SMART" id="SM01419">
    <property type="entry name" value="Thiol-ester_cl"/>
    <property type="match status" value="1"/>
</dbReference>
<dbReference type="Pfam" id="PF07703">
    <property type="entry name" value="A2M_BRD"/>
    <property type="match status" value="1"/>
</dbReference>
<dbReference type="Gene3D" id="1.20.91.20">
    <property type="entry name" value="Anaphylotoxins (complement system)"/>
    <property type="match status" value="1"/>
</dbReference>
<keyword evidence="2" id="KW-0964">Secreted</keyword>
<dbReference type="PROSITE" id="PS00477">
    <property type="entry name" value="ALPHA_2_MACROGLOBULIN"/>
    <property type="match status" value="1"/>
</dbReference>
<keyword evidence="4" id="KW-1015">Disulfide bond</keyword>
<comment type="caution">
    <text evidence="7">The sequence shown here is derived from an EMBL/GenBank/DDBJ whole genome shotgun (WGS) entry which is preliminary data.</text>
</comment>
<dbReference type="PANTHER" id="PTHR11412">
    <property type="entry name" value="MACROGLOBULIN / COMPLEMENT"/>
    <property type="match status" value="1"/>
</dbReference>
<dbReference type="Gene3D" id="6.20.50.160">
    <property type="match status" value="1"/>
</dbReference>
<dbReference type="Proteomes" id="UP000829720">
    <property type="component" value="Unassembled WGS sequence"/>
</dbReference>
<evidence type="ECO:0000313" key="7">
    <source>
        <dbReference type="EMBL" id="KAI1886085.1"/>
    </source>
</evidence>
<dbReference type="PROSITE" id="PS50189">
    <property type="entry name" value="NTR"/>
    <property type="match status" value="1"/>
</dbReference>
<dbReference type="Gene3D" id="2.60.40.1940">
    <property type="match status" value="1"/>
</dbReference>
<dbReference type="SMART" id="SM01360">
    <property type="entry name" value="A2M"/>
    <property type="match status" value="1"/>
</dbReference>
<dbReference type="SMART" id="SM00104">
    <property type="entry name" value="ANATO"/>
    <property type="match status" value="1"/>
</dbReference>
<dbReference type="InterPro" id="IPR011625">
    <property type="entry name" value="A2M_N_BRD"/>
</dbReference>
<dbReference type="InterPro" id="IPR001134">
    <property type="entry name" value="Netrin_domain"/>
</dbReference>
<evidence type="ECO:0000259" key="6">
    <source>
        <dbReference type="PROSITE" id="PS50189"/>
    </source>
</evidence>
<gene>
    <name evidence="7" type="ORF">AGOR_G00210390</name>
</gene>
<dbReference type="Gene3D" id="2.40.50.120">
    <property type="match status" value="1"/>
</dbReference>
<dbReference type="PROSITE" id="PS01178">
    <property type="entry name" value="ANAPHYLATOXIN_2"/>
    <property type="match status" value="1"/>
</dbReference>
<dbReference type="Gene3D" id="1.20.50.70">
    <property type="match status" value="1"/>
</dbReference>
<comment type="subcellular location">
    <subcellularLocation>
        <location evidence="1">Secreted</location>
    </subcellularLocation>
</comment>
<protein>
    <recommendedName>
        <fullName evidence="9">Complement C4 gamma chain</fullName>
    </recommendedName>
</protein>
<dbReference type="InterPro" id="IPR000020">
    <property type="entry name" value="Anaphylatoxin/fibulin"/>
</dbReference>
<dbReference type="CDD" id="cd00017">
    <property type="entry name" value="ANATO"/>
    <property type="match status" value="1"/>
</dbReference>
<dbReference type="SMART" id="SM01359">
    <property type="entry name" value="A2M_N_2"/>
    <property type="match status" value="1"/>
</dbReference>
<evidence type="ECO:0008006" key="9">
    <source>
        <dbReference type="Google" id="ProtNLM"/>
    </source>
</evidence>
<dbReference type="InterPro" id="IPR018081">
    <property type="entry name" value="Anaphylatoxin_comp_syst"/>
</dbReference>
<dbReference type="Gene3D" id="2.60.120.1540">
    <property type="match status" value="2"/>
</dbReference>
<reference evidence="7" key="1">
    <citation type="submission" date="2021-01" db="EMBL/GenBank/DDBJ databases">
        <authorList>
            <person name="Zahm M."/>
            <person name="Roques C."/>
            <person name="Cabau C."/>
            <person name="Klopp C."/>
            <person name="Donnadieu C."/>
            <person name="Jouanno E."/>
            <person name="Lampietro C."/>
            <person name="Louis A."/>
            <person name="Herpin A."/>
            <person name="Echchiki A."/>
            <person name="Berthelot C."/>
            <person name="Parey E."/>
            <person name="Roest-Crollius H."/>
            <person name="Braasch I."/>
            <person name="Postlethwait J."/>
            <person name="Bobe J."/>
            <person name="Montfort J."/>
            <person name="Bouchez O."/>
            <person name="Begum T."/>
            <person name="Mejri S."/>
            <person name="Adams A."/>
            <person name="Chen W.-J."/>
            <person name="Guiguen Y."/>
        </authorList>
    </citation>
    <scope>NUCLEOTIDE SEQUENCE</scope>
    <source>
        <tissue evidence="7">Blood</tissue>
    </source>
</reference>
<proteinExistence type="predicted"/>
<dbReference type="Pfam" id="PF17791">
    <property type="entry name" value="MG3"/>
    <property type="match status" value="1"/>
</dbReference>
<evidence type="ECO:0000259" key="5">
    <source>
        <dbReference type="PROSITE" id="PS01178"/>
    </source>
</evidence>
<dbReference type="InterPro" id="IPR018933">
    <property type="entry name" value="Netrin_module_non-TIMP"/>
</dbReference>
<dbReference type="FunFam" id="2.60.40.10:FF:000155">
    <property type="entry name" value="complement C3 isoform X1"/>
    <property type="match status" value="1"/>
</dbReference>
<dbReference type="Pfam" id="PF01821">
    <property type="entry name" value="ANATO"/>
    <property type="match status" value="1"/>
</dbReference>
<dbReference type="SUPFAM" id="SSF47686">
    <property type="entry name" value="Anaphylotoxins (complement system)"/>
    <property type="match status" value="1"/>
</dbReference>
<dbReference type="Gene3D" id="2.60.40.1930">
    <property type="match status" value="1"/>
</dbReference>
<dbReference type="SUPFAM" id="SSF50242">
    <property type="entry name" value="TIMP-like"/>
    <property type="match status" value="1"/>
</dbReference>
<evidence type="ECO:0000256" key="4">
    <source>
        <dbReference type="ARBA" id="ARBA00023157"/>
    </source>
</evidence>
<dbReference type="Pfam" id="PF00207">
    <property type="entry name" value="A2M"/>
    <property type="match status" value="1"/>
</dbReference>
<dbReference type="FunFam" id="2.40.50.120:FF:000013">
    <property type="entry name" value="Complement C3"/>
    <property type="match status" value="1"/>
</dbReference>
<dbReference type="Pfam" id="PF07677">
    <property type="entry name" value="A2M_recep"/>
    <property type="match status" value="1"/>
</dbReference>
<dbReference type="InterPro" id="IPR040839">
    <property type="entry name" value="MG4"/>
</dbReference>
<dbReference type="InterPro" id="IPR009048">
    <property type="entry name" value="A-macroglobulin_rcpt-bd"/>
</dbReference>
<dbReference type="SMART" id="SM01361">
    <property type="entry name" value="A2M_recep"/>
    <property type="match status" value="1"/>
</dbReference>
<organism evidence="7 8">
    <name type="scientific">Albula goreensis</name>
    <dbReference type="NCBI Taxonomy" id="1534307"/>
    <lineage>
        <taxon>Eukaryota</taxon>
        <taxon>Metazoa</taxon>
        <taxon>Chordata</taxon>
        <taxon>Craniata</taxon>
        <taxon>Vertebrata</taxon>
        <taxon>Euteleostomi</taxon>
        <taxon>Actinopterygii</taxon>
        <taxon>Neopterygii</taxon>
        <taxon>Teleostei</taxon>
        <taxon>Albuliformes</taxon>
        <taxon>Albulidae</taxon>
        <taxon>Albula</taxon>
    </lineage>
</organism>
<dbReference type="InterPro" id="IPR041555">
    <property type="entry name" value="MG3"/>
</dbReference>
<feature type="domain" description="NTR" evidence="6">
    <location>
        <begin position="1375"/>
        <end position="1529"/>
    </location>
</feature>
<evidence type="ECO:0000256" key="2">
    <source>
        <dbReference type="ARBA" id="ARBA00022525"/>
    </source>
</evidence>
<dbReference type="GO" id="GO:0005615">
    <property type="term" value="C:extracellular space"/>
    <property type="evidence" value="ECO:0007669"/>
    <property type="project" value="InterPro"/>
</dbReference>
<dbReference type="PANTHER" id="PTHR11412:SF144">
    <property type="entry name" value="COMPLEMENT C4-B"/>
    <property type="match status" value="1"/>
</dbReference>
<keyword evidence="3" id="KW-0882">Thioester bond</keyword>
<dbReference type="FunFam" id="2.60.40.690:FF:000002">
    <property type="entry name" value="Complement C4 isoform-A"/>
    <property type="match status" value="1"/>
</dbReference>
<dbReference type="CDD" id="cd02896">
    <property type="entry name" value="complement_C3_C4_C5"/>
    <property type="match status" value="1"/>
</dbReference>
<dbReference type="Pfam" id="PF07678">
    <property type="entry name" value="TED_complement"/>
    <property type="match status" value="1"/>
</dbReference>
<keyword evidence="8" id="KW-1185">Reference proteome</keyword>
<feature type="domain" description="Anaphylatoxin-like" evidence="5">
    <location>
        <begin position="490"/>
        <end position="528"/>
    </location>
</feature>
<dbReference type="Pfam" id="PF17789">
    <property type="entry name" value="MG4"/>
    <property type="match status" value="1"/>
</dbReference>
<dbReference type="InterPro" id="IPR008930">
    <property type="entry name" value="Terpenoid_cyclase/PrenylTrfase"/>
</dbReference>